<accession>A0A9X2KG18</accession>
<reference evidence="1" key="1">
    <citation type="submission" date="2022-03" db="EMBL/GenBank/DDBJ databases">
        <title>Aurantimonas Liuensis sp. Nov., isolated from the hadal seawater of the Mariana Trench.</title>
        <authorList>
            <person name="Liu R."/>
        </authorList>
    </citation>
    <scope>NUCLEOTIDE SEQUENCE</scope>
    <source>
        <strain evidence="1">LRZ36</strain>
    </source>
</reference>
<dbReference type="RefSeq" id="WP_253964807.1">
    <property type="nucleotide sequence ID" value="NZ_JALHBS010000074.1"/>
</dbReference>
<dbReference type="AlphaFoldDB" id="A0A9X2KG18"/>
<sequence>MGRPKELTEEQRADLRARGFVPVEVWVPDWDSPEFKEQLKRDCDAINAADRRSGEINRLSEEIADLWDDLPS</sequence>
<evidence type="ECO:0000313" key="1">
    <source>
        <dbReference type="EMBL" id="MCP3055976.1"/>
    </source>
</evidence>
<protein>
    <submittedName>
        <fullName evidence="1">Antitoxin MazE family protein</fullName>
    </submittedName>
</protein>
<dbReference type="InterPro" id="IPR021558">
    <property type="entry name" value="MazE-like"/>
</dbReference>
<comment type="caution">
    <text evidence="1">The sequence shown here is derived from an EMBL/GenBank/DDBJ whole genome shotgun (WGS) entry which is preliminary data.</text>
</comment>
<dbReference type="Proteomes" id="UP001155220">
    <property type="component" value="Unassembled WGS sequence"/>
</dbReference>
<dbReference type="EMBL" id="JALHBS010000074">
    <property type="protein sequence ID" value="MCP3055976.1"/>
    <property type="molecule type" value="Genomic_DNA"/>
</dbReference>
<gene>
    <name evidence="1" type="ORF">MJ956_12610</name>
</gene>
<dbReference type="Pfam" id="PF11455">
    <property type="entry name" value="MazE-like"/>
    <property type="match status" value="1"/>
</dbReference>
<organism evidence="1 2">
    <name type="scientific">Aurantimonas marianensis</name>
    <dbReference type="NCBI Taxonomy" id="2920428"/>
    <lineage>
        <taxon>Bacteria</taxon>
        <taxon>Pseudomonadati</taxon>
        <taxon>Pseudomonadota</taxon>
        <taxon>Alphaproteobacteria</taxon>
        <taxon>Hyphomicrobiales</taxon>
        <taxon>Aurantimonadaceae</taxon>
        <taxon>Aurantimonas</taxon>
    </lineage>
</organism>
<keyword evidence="2" id="KW-1185">Reference proteome</keyword>
<name>A0A9X2KG18_9HYPH</name>
<evidence type="ECO:0000313" key="2">
    <source>
        <dbReference type="Proteomes" id="UP001155220"/>
    </source>
</evidence>
<proteinExistence type="predicted"/>